<evidence type="ECO:0000259" key="8">
    <source>
        <dbReference type="Pfam" id="PF11412"/>
    </source>
</evidence>
<dbReference type="InterPro" id="IPR035671">
    <property type="entry name" value="DsbD_gamma"/>
</dbReference>
<feature type="transmembrane region" description="Helical" evidence="6">
    <location>
        <begin position="550"/>
        <end position="570"/>
    </location>
</feature>
<keyword evidence="3" id="KW-0201">Cytochrome c-type biogenesis</keyword>
<protein>
    <submittedName>
        <fullName evidence="9">Protein-disulfide reductase DsbD family protein</fullName>
    </submittedName>
</protein>
<sequence length="701" mass="77166">MNRINTIRLFNQLVGVITLVLLICSSRVWAQTNTGWMNNSEHPPVNTRFVLTGQGNPSDHTVEGFLEVKLDDGWKTYWRSPGEGGVAPKIDWQGSSNLTDNEWHWPYPKPFELLGIHTLGYENDVVIPLTLHVEDWHRPVELNATLTLSSCETVCVLTDYPFSLVFTPEQLDINDGFAFQYAQAISQVPRTTAQILESVAHWDQKKRLLEVSLTRSSPWSHPEFIVDSFDEQGKEYSFKPLSTRLENNKATVTFEVSSWKREINVAHIPLTVTVKDQGLLAETDVAATLGGVESPQSSLWIMLVFALAGGLILNVMPCVLPVLGLKLSSVISAHGLKKSQIRRQFLASSAGILFSFWLLAALLWGLKLTGSAVGWGIQFQSPWFIGLMVLVTGVFGANMLGLFHITLPSRVNTWIAARGGESQVGHFTQGMFATLLATPCSAPLLGTAVAFALGASSAELFIIFTALGLGMALPWIIVSTFPQLANLLPKPGRWMNKVKYLFGAMMLMTSLWLMYLLSNHIPLFWLTIIALISAVVMLKSIKRVHGDKAFLVTGAILLFALSSSLVLGSVTADRWAKPLPDDLVWHPLDKAAISRSVNQGKTVFVNVTADWCVTCQANKIGVLLQDPVYSTLKQDGVIPMQGDWTHPNGEVSRYLRENGRFGVPFNIVYGPNAPEGIPLPVILTDDMVVKAIELAGGNQKV</sequence>
<dbReference type="RefSeq" id="WP_257086704.1">
    <property type="nucleotide sequence ID" value="NZ_CP102097.1"/>
</dbReference>
<feature type="transmembrane region" description="Helical" evidence="6">
    <location>
        <begin position="460"/>
        <end position="478"/>
    </location>
</feature>
<feature type="domain" description="Thiol:disulfide interchange protein DsbD N-terminal" evidence="8">
    <location>
        <begin position="59"/>
        <end position="165"/>
    </location>
</feature>
<evidence type="ECO:0000256" key="3">
    <source>
        <dbReference type="ARBA" id="ARBA00022748"/>
    </source>
</evidence>
<feature type="transmembrane region" description="Helical" evidence="6">
    <location>
        <begin position="427"/>
        <end position="454"/>
    </location>
</feature>
<evidence type="ECO:0000256" key="2">
    <source>
        <dbReference type="ARBA" id="ARBA00022692"/>
    </source>
</evidence>
<dbReference type="PANTHER" id="PTHR32234">
    <property type="entry name" value="THIOL:DISULFIDE INTERCHANGE PROTEIN DSBD"/>
    <property type="match status" value="1"/>
</dbReference>
<accession>A0ABY5LTB2</accession>
<dbReference type="CDD" id="cd02953">
    <property type="entry name" value="DsbDgamma"/>
    <property type="match status" value="1"/>
</dbReference>
<feature type="transmembrane region" description="Helical" evidence="6">
    <location>
        <begin position="384"/>
        <end position="407"/>
    </location>
</feature>
<name>A0ABY5LTB2_9VIBR</name>
<dbReference type="InterPro" id="IPR028250">
    <property type="entry name" value="DsbDN"/>
</dbReference>
<dbReference type="Pfam" id="PF02683">
    <property type="entry name" value="DsbD_TM"/>
    <property type="match status" value="1"/>
</dbReference>
<dbReference type="InterPro" id="IPR036249">
    <property type="entry name" value="Thioredoxin-like_sf"/>
</dbReference>
<dbReference type="Gene3D" id="3.40.30.10">
    <property type="entry name" value="Glutaredoxin"/>
    <property type="match status" value="1"/>
</dbReference>
<feature type="transmembrane region" description="Helical" evidence="6">
    <location>
        <begin position="521"/>
        <end position="538"/>
    </location>
</feature>
<evidence type="ECO:0000256" key="4">
    <source>
        <dbReference type="ARBA" id="ARBA00022989"/>
    </source>
</evidence>
<comment type="subcellular location">
    <subcellularLocation>
        <location evidence="1">Membrane</location>
        <topology evidence="1">Multi-pass membrane protein</topology>
    </subcellularLocation>
</comment>
<feature type="transmembrane region" description="Helical" evidence="6">
    <location>
        <begin position="345"/>
        <end position="364"/>
    </location>
</feature>
<gene>
    <name evidence="9" type="ORF">NP165_15755</name>
</gene>
<reference evidence="9" key="1">
    <citation type="submission" date="2022-07" db="EMBL/GenBank/DDBJ databases">
        <title>Complete genome of Vibrio japonicus strain JCM 31412T and phylogenomic assessment of the Nereis clade of the genus Vibrio.</title>
        <authorList>
            <person name="Shlafstein M.D."/>
            <person name="Emsley S.A."/>
            <person name="Ushijima B."/>
            <person name="Videau P."/>
            <person name="Saw J.H."/>
        </authorList>
    </citation>
    <scope>NUCLEOTIDE SEQUENCE</scope>
    <source>
        <strain evidence="9">JCM 31412</strain>
    </source>
</reference>
<feature type="transmembrane region" description="Helical" evidence="6">
    <location>
        <begin position="299"/>
        <end position="324"/>
    </location>
</feature>
<dbReference type="EMBL" id="CP102097">
    <property type="protein sequence ID" value="UUM33005.1"/>
    <property type="molecule type" value="Genomic_DNA"/>
</dbReference>
<dbReference type="PANTHER" id="PTHR32234:SF3">
    <property type="entry name" value="SUPPRESSION OF COPPER SENSITIVITY PROTEIN"/>
    <property type="match status" value="1"/>
</dbReference>
<keyword evidence="5 6" id="KW-0472">Membrane</keyword>
<keyword evidence="4 6" id="KW-1133">Transmembrane helix</keyword>
<feature type="domain" description="Cytochrome C biogenesis protein transmembrane" evidence="7">
    <location>
        <begin position="299"/>
        <end position="514"/>
    </location>
</feature>
<evidence type="ECO:0000256" key="1">
    <source>
        <dbReference type="ARBA" id="ARBA00004141"/>
    </source>
</evidence>
<evidence type="ECO:0000313" key="9">
    <source>
        <dbReference type="EMBL" id="UUM33005.1"/>
    </source>
</evidence>
<dbReference type="Pfam" id="PF11412">
    <property type="entry name" value="DsbD_N"/>
    <property type="match status" value="1"/>
</dbReference>
<dbReference type="Proteomes" id="UP001058602">
    <property type="component" value="Chromosome 2"/>
</dbReference>
<dbReference type="Pfam" id="PF13899">
    <property type="entry name" value="Thioredoxin_7"/>
    <property type="match status" value="1"/>
</dbReference>
<evidence type="ECO:0000259" key="7">
    <source>
        <dbReference type="Pfam" id="PF02683"/>
    </source>
</evidence>
<dbReference type="SUPFAM" id="SSF52833">
    <property type="entry name" value="Thioredoxin-like"/>
    <property type="match status" value="1"/>
</dbReference>
<organism evidence="9 10">
    <name type="scientific">Vibrio japonicus</name>
    <dbReference type="NCBI Taxonomy" id="1824638"/>
    <lineage>
        <taxon>Bacteria</taxon>
        <taxon>Pseudomonadati</taxon>
        <taxon>Pseudomonadota</taxon>
        <taxon>Gammaproteobacteria</taxon>
        <taxon>Vibrionales</taxon>
        <taxon>Vibrionaceae</taxon>
        <taxon>Vibrio</taxon>
    </lineage>
</organism>
<evidence type="ECO:0000256" key="5">
    <source>
        <dbReference type="ARBA" id="ARBA00023136"/>
    </source>
</evidence>
<evidence type="ECO:0000313" key="10">
    <source>
        <dbReference type="Proteomes" id="UP001058602"/>
    </source>
</evidence>
<feature type="transmembrane region" description="Helical" evidence="6">
    <location>
        <begin position="498"/>
        <end position="515"/>
    </location>
</feature>
<keyword evidence="2 6" id="KW-0812">Transmembrane</keyword>
<proteinExistence type="predicted"/>
<dbReference type="InterPro" id="IPR003834">
    <property type="entry name" value="Cyt_c_assmbl_TM_dom"/>
</dbReference>
<keyword evidence="10" id="KW-1185">Reference proteome</keyword>
<evidence type="ECO:0000256" key="6">
    <source>
        <dbReference type="SAM" id="Phobius"/>
    </source>
</evidence>